<dbReference type="AlphaFoldDB" id="X1Q4T5"/>
<keyword evidence="1" id="KW-1133">Transmembrane helix</keyword>
<evidence type="ECO:0000259" key="2">
    <source>
        <dbReference type="Pfam" id="PF06808"/>
    </source>
</evidence>
<dbReference type="Pfam" id="PF06808">
    <property type="entry name" value="DctM"/>
    <property type="match status" value="1"/>
</dbReference>
<dbReference type="InterPro" id="IPR010656">
    <property type="entry name" value="DctM"/>
</dbReference>
<dbReference type="EMBL" id="BARV01027522">
    <property type="protein sequence ID" value="GAI38264.1"/>
    <property type="molecule type" value="Genomic_DNA"/>
</dbReference>
<dbReference type="PANTHER" id="PTHR43849:SF2">
    <property type="entry name" value="BLL3936 PROTEIN"/>
    <property type="match status" value="1"/>
</dbReference>
<dbReference type="PANTHER" id="PTHR43849">
    <property type="entry name" value="BLL3936 PROTEIN"/>
    <property type="match status" value="1"/>
</dbReference>
<keyword evidence="1" id="KW-0472">Membrane</keyword>
<feature type="non-terminal residue" evidence="3">
    <location>
        <position position="118"/>
    </location>
</feature>
<organism evidence="3">
    <name type="scientific">marine sediment metagenome</name>
    <dbReference type="NCBI Taxonomy" id="412755"/>
    <lineage>
        <taxon>unclassified sequences</taxon>
        <taxon>metagenomes</taxon>
        <taxon>ecological metagenomes</taxon>
    </lineage>
</organism>
<accession>X1Q4T5</accession>
<sequence>MRYSPERAVTLAIITQMVVTLIRKDTRMSPKVMLLACREGAIGAIDVAIACAAIGLIIGSITGTGLGLKFSAIIADVSRGSVFIALPMAGLASLILGTGVPTTAQYIIIAALVCPALV</sequence>
<evidence type="ECO:0000256" key="1">
    <source>
        <dbReference type="SAM" id="Phobius"/>
    </source>
</evidence>
<feature type="transmembrane region" description="Helical" evidence="1">
    <location>
        <begin position="80"/>
        <end position="100"/>
    </location>
</feature>
<protein>
    <recommendedName>
        <fullName evidence="2">TRAP C4-dicarboxylate transport system permease DctM subunit domain-containing protein</fullName>
    </recommendedName>
</protein>
<evidence type="ECO:0000313" key="3">
    <source>
        <dbReference type="EMBL" id="GAI38264.1"/>
    </source>
</evidence>
<reference evidence="3" key="1">
    <citation type="journal article" date="2014" name="Front. Microbiol.">
        <title>High frequency of phylogenetically diverse reductive dehalogenase-homologous genes in deep subseafloor sedimentary metagenomes.</title>
        <authorList>
            <person name="Kawai M."/>
            <person name="Futagami T."/>
            <person name="Toyoda A."/>
            <person name="Takaki Y."/>
            <person name="Nishi S."/>
            <person name="Hori S."/>
            <person name="Arai W."/>
            <person name="Tsubouchi T."/>
            <person name="Morono Y."/>
            <person name="Uchiyama I."/>
            <person name="Ito T."/>
            <person name="Fujiyama A."/>
            <person name="Inagaki F."/>
            <person name="Takami H."/>
        </authorList>
    </citation>
    <scope>NUCLEOTIDE SEQUENCE</scope>
    <source>
        <strain evidence="3">Expedition CK06-06</strain>
    </source>
</reference>
<name>X1Q4T5_9ZZZZ</name>
<feature type="transmembrane region" description="Helical" evidence="1">
    <location>
        <begin position="47"/>
        <end position="68"/>
    </location>
</feature>
<keyword evidence="1" id="KW-0812">Transmembrane</keyword>
<proteinExistence type="predicted"/>
<comment type="caution">
    <text evidence="3">The sequence shown here is derived from an EMBL/GenBank/DDBJ whole genome shotgun (WGS) entry which is preliminary data.</text>
</comment>
<gene>
    <name evidence="3" type="ORF">S06H3_44281</name>
</gene>
<feature type="domain" description="TRAP C4-dicarboxylate transport system permease DctM subunit" evidence="2">
    <location>
        <begin position="4"/>
        <end position="117"/>
    </location>
</feature>